<evidence type="ECO:0000313" key="2">
    <source>
        <dbReference type="Proteomes" id="UP001148838"/>
    </source>
</evidence>
<organism evidence="1 2">
    <name type="scientific">Periplaneta americana</name>
    <name type="common">American cockroach</name>
    <name type="synonym">Blatta americana</name>
    <dbReference type="NCBI Taxonomy" id="6978"/>
    <lineage>
        <taxon>Eukaryota</taxon>
        <taxon>Metazoa</taxon>
        <taxon>Ecdysozoa</taxon>
        <taxon>Arthropoda</taxon>
        <taxon>Hexapoda</taxon>
        <taxon>Insecta</taxon>
        <taxon>Pterygota</taxon>
        <taxon>Neoptera</taxon>
        <taxon>Polyneoptera</taxon>
        <taxon>Dictyoptera</taxon>
        <taxon>Blattodea</taxon>
        <taxon>Blattoidea</taxon>
        <taxon>Blattidae</taxon>
        <taxon>Blattinae</taxon>
        <taxon>Periplaneta</taxon>
    </lineage>
</organism>
<comment type="caution">
    <text evidence="1">The sequence shown here is derived from an EMBL/GenBank/DDBJ whole genome shotgun (WGS) entry which is preliminary data.</text>
</comment>
<reference evidence="1 2" key="1">
    <citation type="journal article" date="2022" name="Allergy">
        <title>Genome assembly and annotation of Periplaneta americana reveal a comprehensive cockroach allergen profile.</title>
        <authorList>
            <person name="Wang L."/>
            <person name="Xiong Q."/>
            <person name="Saelim N."/>
            <person name="Wang L."/>
            <person name="Nong W."/>
            <person name="Wan A.T."/>
            <person name="Shi M."/>
            <person name="Liu X."/>
            <person name="Cao Q."/>
            <person name="Hui J.H.L."/>
            <person name="Sookrung N."/>
            <person name="Leung T.F."/>
            <person name="Tungtrongchitr A."/>
            <person name="Tsui S.K.W."/>
        </authorList>
    </citation>
    <scope>NUCLEOTIDE SEQUENCE [LARGE SCALE GENOMIC DNA]</scope>
    <source>
        <strain evidence="1">PWHHKU_190912</strain>
    </source>
</reference>
<dbReference type="EMBL" id="JAJSOF020000019">
    <property type="protein sequence ID" value="KAJ4438256.1"/>
    <property type="molecule type" value="Genomic_DNA"/>
</dbReference>
<protein>
    <submittedName>
        <fullName evidence="1">Uncharacterized protein</fullName>
    </submittedName>
</protein>
<evidence type="ECO:0000313" key="1">
    <source>
        <dbReference type="EMBL" id="KAJ4438256.1"/>
    </source>
</evidence>
<name>A0ABQ8SX01_PERAM</name>
<gene>
    <name evidence="1" type="ORF">ANN_14195</name>
</gene>
<sequence length="82" mass="9057">MAGLSEGGNEPPGSFKAVSTEIITGSGYPEATARHHTHWDNGQTTSLREEVRIKSHDFTTGNRTQATLIRSPERYLKTEEVD</sequence>
<proteinExistence type="predicted"/>
<keyword evidence="2" id="KW-1185">Reference proteome</keyword>
<accession>A0ABQ8SX01</accession>
<dbReference type="Proteomes" id="UP001148838">
    <property type="component" value="Unassembled WGS sequence"/>
</dbReference>